<dbReference type="InterPro" id="IPR011679">
    <property type="entry name" value="ERp29_C"/>
</dbReference>
<gene>
    <name evidence="10" type="ORF">B9G98_01721</name>
</gene>
<evidence type="ECO:0000256" key="4">
    <source>
        <dbReference type="ARBA" id="ARBA00023157"/>
    </source>
</evidence>
<dbReference type="EMBL" id="NDIQ01000001">
    <property type="protein sequence ID" value="PRT54101.1"/>
    <property type="molecule type" value="Genomic_DNA"/>
</dbReference>
<evidence type="ECO:0000256" key="8">
    <source>
        <dbReference type="SAM" id="SignalP"/>
    </source>
</evidence>
<dbReference type="AlphaFoldDB" id="A0A2T0FGI5"/>
<dbReference type="Gene3D" id="1.20.1150.12">
    <property type="entry name" value="Endoplasmic reticulum resident protein 29, C-terminal domain"/>
    <property type="match status" value="1"/>
</dbReference>
<dbReference type="Pfam" id="PF07749">
    <property type="entry name" value="ERp29"/>
    <property type="match status" value="1"/>
</dbReference>
<feature type="compositionally biased region" description="Basic and acidic residues" evidence="7">
    <location>
        <begin position="125"/>
        <end position="138"/>
    </location>
</feature>
<evidence type="ECO:0000259" key="9">
    <source>
        <dbReference type="PROSITE" id="PS51352"/>
    </source>
</evidence>
<dbReference type="InterPro" id="IPR017937">
    <property type="entry name" value="Thioredoxin_CS"/>
</dbReference>
<evidence type="ECO:0000256" key="6">
    <source>
        <dbReference type="ARBA" id="ARBA00023284"/>
    </source>
</evidence>
<dbReference type="Proteomes" id="UP000238350">
    <property type="component" value="Unassembled WGS sequence"/>
</dbReference>
<accession>A0A2T0FGI5</accession>
<keyword evidence="5 10" id="KW-0413">Isomerase</keyword>
<proteinExistence type="inferred from homology"/>
<organism evidence="10 11">
    <name type="scientific">Wickerhamiella sorbophila</name>
    <dbReference type="NCBI Taxonomy" id="45607"/>
    <lineage>
        <taxon>Eukaryota</taxon>
        <taxon>Fungi</taxon>
        <taxon>Dikarya</taxon>
        <taxon>Ascomycota</taxon>
        <taxon>Saccharomycotina</taxon>
        <taxon>Dipodascomycetes</taxon>
        <taxon>Dipodascales</taxon>
        <taxon>Trichomonascaceae</taxon>
        <taxon>Wickerhamiella</taxon>
    </lineage>
</organism>
<keyword evidence="8" id="KW-0732">Signal</keyword>
<evidence type="ECO:0000256" key="3">
    <source>
        <dbReference type="ARBA" id="ARBA00012723"/>
    </source>
</evidence>
<dbReference type="CDD" id="cd02961">
    <property type="entry name" value="PDI_a_family"/>
    <property type="match status" value="1"/>
</dbReference>
<evidence type="ECO:0000256" key="1">
    <source>
        <dbReference type="ARBA" id="ARBA00001182"/>
    </source>
</evidence>
<dbReference type="InterPro" id="IPR051063">
    <property type="entry name" value="PDI"/>
</dbReference>
<comment type="catalytic activity">
    <reaction evidence="1">
        <text>Catalyzes the rearrangement of -S-S- bonds in proteins.</text>
        <dbReference type="EC" id="5.3.4.1"/>
    </reaction>
</comment>
<dbReference type="GO" id="GO:0006457">
    <property type="term" value="P:protein folding"/>
    <property type="evidence" value="ECO:0007669"/>
    <property type="project" value="TreeGrafter"/>
</dbReference>
<dbReference type="Gene3D" id="3.40.30.10">
    <property type="entry name" value="Glutaredoxin"/>
    <property type="match status" value="2"/>
</dbReference>
<feature type="region of interest" description="Disordered" evidence="7">
    <location>
        <begin position="118"/>
        <end position="141"/>
    </location>
</feature>
<dbReference type="PANTHER" id="PTHR45672:SF11">
    <property type="entry name" value="PROTEIN DISULFIDE-ISOMERASE C17H9.14C"/>
    <property type="match status" value="1"/>
</dbReference>
<keyword evidence="4" id="KW-1015">Disulfide bond</keyword>
<dbReference type="OrthoDB" id="10264505at2759"/>
<dbReference type="InterPro" id="IPR036356">
    <property type="entry name" value="ERp29_C_sf"/>
</dbReference>
<dbReference type="RefSeq" id="XP_024664047.1">
    <property type="nucleotide sequence ID" value="XM_024808279.1"/>
</dbReference>
<dbReference type="PRINTS" id="PR00421">
    <property type="entry name" value="THIOREDOXIN"/>
</dbReference>
<dbReference type="EC" id="5.3.4.1" evidence="3"/>
<dbReference type="InterPro" id="IPR036249">
    <property type="entry name" value="Thioredoxin-like_sf"/>
</dbReference>
<dbReference type="InterPro" id="IPR013766">
    <property type="entry name" value="Thioredoxin_domain"/>
</dbReference>
<evidence type="ECO:0000256" key="7">
    <source>
        <dbReference type="SAM" id="MobiDB-lite"/>
    </source>
</evidence>
<name>A0A2T0FGI5_9ASCO</name>
<reference evidence="10 11" key="1">
    <citation type="submission" date="2017-04" db="EMBL/GenBank/DDBJ databases">
        <title>Genome sequencing of [Candida] sorbophila.</title>
        <authorList>
            <person name="Ahn J.O."/>
        </authorList>
    </citation>
    <scope>NUCLEOTIDE SEQUENCE [LARGE SCALE GENOMIC DNA]</scope>
    <source>
        <strain evidence="10 11">DS02</strain>
    </source>
</reference>
<dbReference type="PANTHER" id="PTHR45672">
    <property type="entry name" value="PROTEIN DISULFIDE-ISOMERASE C17H9.14C-RELATED"/>
    <property type="match status" value="1"/>
</dbReference>
<feature type="chain" id="PRO_5015637236" description="protein disulfide-isomerase" evidence="8">
    <location>
        <begin position="21"/>
        <end position="366"/>
    </location>
</feature>
<keyword evidence="6" id="KW-0676">Redox-active center</keyword>
<dbReference type="GeneID" id="36515470"/>
<dbReference type="PROSITE" id="PS00194">
    <property type="entry name" value="THIOREDOXIN_1"/>
    <property type="match status" value="2"/>
</dbReference>
<dbReference type="Pfam" id="PF00085">
    <property type="entry name" value="Thioredoxin"/>
    <property type="match status" value="2"/>
</dbReference>
<dbReference type="SUPFAM" id="SSF47933">
    <property type="entry name" value="ERP29 C domain-like"/>
    <property type="match status" value="1"/>
</dbReference>
<protein>
    <recommendedName>
        <fullName evidence="3">protein disulfide-isomerase</fullName>
        <ecNumber evidence="3">5.3.4.1</ecNumber>
    </recommendedName>
</protein>
<keyword evidence="11" id="KW-1185">Reference proteome</keyword>
<evidence type="ECO:0000313" key="10">
    <source>
        <dbReference type="EMBL" id="PRT54101.1"/>
    </source>
</evidence>
<evidence type="ECO:0000256" key="2">
    <source>
        <dbReference type="ARBA" id="ARBA00006347"/>
    </source>
</evidence>
<evidence type="ECO:0000313" key="11">
    <source>
        <dbReference type="Proteomes" id="UP000238350"/>
    </source>
</evidence>
<feature type="signal peptide" evidence="8">
    <location>
        <begin position="1"/>
        <end position="20"/>
    </location>
</feature>
<comment type="caution">
    <text evidence="10">The sequence shown here is derived from an EMBL/GenBank/DDBJ whole genome shotgun (WGS) entry which is preliminary data.</text>
</comment>
<dbReference type="STRING" id="45607.A0A2T0FGI5"/>
<evidence type="ECO:0000256" key="5">
    <source>
        <dbReference type="ARBA" id="ARBA00023235"/>
    </source>
</evidence>
<feature type="domain" description="Thioredoxin" evidence="9">
    <location>
        <begin position="122"/>
        <end position="256"/>
    </location>
</feature>
<dbReference type="GO" id="GO:0003756">
    <property type="term" value="F:protein disulfide isomerase activity"/>
    <property type="evidence" value="ECO:0007669"/>
    <property type="project" value="UniProtKB-EC"/>
</dbReference>
<dbReference type="SUPFAM" id="SSF52833">
    <property type="entry name" value="Thioredoxin-like"/>
    <property type="match status" value="2"/>
</dbReference>
<comment type="similarity">
    <text evidence="2">Belongs to the protein disulfide isomerase family.</text>
</comment>
<sequence length="366" mass="40750">MQLLKWLAVLPLSAAAVIEATDVDLDKLMSNGVPTILDIYASWCGHCKTFSPVFDEVAALYEHAKDKIQFVKIDGDIHRKAAKKHDVKFFPTIKFVDGDKQEDINSRDAKSLHKLIKSKTGAEPQKAEPKQAKEEKKEKKVRTPKSKIVSLTDDTFEDAVDDKDALVAFTTTWCGYCKRLKPVWDELAALYEQDDEIVVAEVDCTDSEPVANLMETFHVEGYPTIVYFPKDGSTPRPYTSGRDIKALVKFMKDEGISFRNADGQLDDHAGVVDALTEQAQSLIGASQEAYDGFIMAIETSGTPFADVYTRVAKKVFEKGASYVSEESARIEKLLATKLAPKKADKLRVKLNVLRTFVAKDTGKDEL</sequence>
<dbReference type="GO" id="GO:0005783">
    <property type="term" value="C:endoplasmic reticulum"/>
    <property type="evidence" value="ECO:0007669"/>
    <property type="project" value="InterPro"/>
</dbReference>
<dbReference type="PROSITE" id="PS51352">
    <property type="entry name" value="THIOREDOXIN_2"/>
    <property type="match status" value="2"/>
</dbReference>
<feature type="domain" description="Thioredoxin" evidence="9">
    <location>
        <begin position="9"/>
        <end position="121"/>
    </location>
</feature>